<comment type="caution">
    <text evidence="18">The sequence shown here is derived from an EMBL/GenBank/DDBJ whole genome shotgun (WGS) entry which is preliminary data.</text>
</comment>
<dbReference type="AlphaFoldDB" id="A0A2T0T9S6"/>
<evidence type="ECO:0000256" key="2">
    <source>
        <dbReference type="ARBA" id="ARBA00004873"/>
    </source>
</evidence>
<dbReference type="InterPro" id="IPR015890">
    <property type="entry name" value="Chorismate_C"/>
</dbReference>
<dbReference type="EC" id="4.1.3.27" evidence="5 15"/>
<dbReference type="Gene3D" id="3.60.120.10">
    <property type="entry name" value="Anthranilate synthase"/>
    <property type="match status" value="1"/>
</dbReference>
<comment type="pathway">
    <text evidence="2 15">Amino-acid biosynthesis; L-tryptophan biosynthesis; L-tryptophan from chorismate: step 1/5.</text>
</comment>
<dbReference type="Proteomes" id="UP000239494">
    <property type="component" value="Unassembled WGS sequence"/>
</dbReference>
<evidence type="ECO:0000256" key="4">
    <source>
        <dbReference type="ARBA" id="ARBA00011575"/>
    </source>
</evidence>
<comment type="cofactor">
    <cofactor evidence="1 15">
        <name>Mg(2+)</name>
        <dbReference type="ChEBI" id="CHEBI:18420"/>
    </cofactor>
</comment>
<evidence type="ECO:0000256" key="12">
    <source>
        <dbReference type="ARBA" id="ARBA00023239"/>
    </source>
</evidence>
<keyword evidence="12 15" id="KW-0456">Lyase</keyword>
<comment type="subunit">
    <text evidence="4 15">Heterotetramer consisting of two non-identical subunits: a beta subunit (TrpG) and a large alpha subunit (TrpE).</text>
</comment>
<comment type="similarity">
    <text evidence="3 15">Belongs to the anthranilate synthase component I family.</text>
</comment>
<evidence type="ECO:0000256" key="9">
    <source>
        <dbReference type="ARBA" id="ARBA00022822"/>
    </source>
</evidence>
<dbReference type="InterPro" id="IPR005256">
    <property type="entry name" value="Anth_synth_I_PabB"/>
</dbReference>
<evidence type="ECO:0000256" key="1">
    <source>
        <dbReference type="ARBA" id="ARBA00001946"/>
    </source>
</evidence>
<dbReference type="RefSeq" id="WP_106187827.1">
    <property type="nucleotide sequence ID" value="NZ_PVTF01000004.1"/>
</dbReference>
<evidence type="ECO:0000256" key="11">
    <source>
        <dbReference type="ARBA" id="ARBA00023141"/>
    </source>
</evidence>
<keyword evidence="11 15" id="KW-0057">Aromatic amino acid biosynthesis</keyword>
<name>A0A2T0T9S6_9PSEU</name>
<dbReference type="InterPro" id="IPR005801">
    <property type="entry name" value="ADC_synthase"/>
</dbReference>
<evidence type="ECO:0000256" key="13">
    <source>
        <dbReference type="ARBA" id="ARBA00025634"/>
    </source>
</evidence>
<evidence type="ECO:0000256" key="3">
    <source>
        <dbReference type="ARBA" id="ARBA00009562"/>
    </source>
</evidence>
<dbReference type="Pfam" id="PF04715">
    <property type="entry name" value="Anth_synt_I_N"/>
    <property type="match status" value="1"/>
</dbReference>
<dbReference type="Pfam" id="PF00425">
    <property type="entry name" value="Chorismate_bind"/>
    <property type="match status" value="1"/>
</dbReference>
<comment type="function">
    <text evidence="13 15">Part of a heterotetrameric complex that catalyzes the two-step biosynthesis of anthranilate, an intermediate in the biosynthesis of L-tryptophan. In the first step, the glutamine-binding beta subunit (TrpG) of anthranilate synthase (AS) provides the glutamine amidotransferase activity which generates ammonia as a substrate that, along with chorismate, is used in the second step, catalyzed by the large alpha subunit of AS (TrpE) to produce anthranilate. In the absence of TrpG, TrpE can synthesize anthranilate directly from chorismate and high concentrations of ammonia.</text>
</comment>
<organism evidence="18 19">
    <name type="scientific">Umezawaea tangerina</name>
    <dbReference type="NCBI Taxonomy" id="84725"/>
    <lineage>
        <taxon>Bacteria</taxon>
        <taxon>Bacillati</taxon>
        <taxon>Actinomycetota</taxon>
        <taxon>Actinomycetes</taxon>
        <taxon>Pseudonocardiales</taxon>
        <taxon>Pseudonocardiaceae</taxon>
        <taxon>Umezawaea</taxon>
    </lineage>
</organism>
<dbReference type="GO" id="GO:0046872">
    <property type="term" value="F:metal ion binding"/>
    <property type="evidence" value="ECO:0007669"/>
    <property type="project" value="UniProtKB-KW"/>
</dbReference>
<dbReference type="GO" id="GO:0004049">
    <property type="term" value="F:anthranilate synthase activity"/>
    <property type="evidence" value="ECO:0007669"/>
    <property type="project" value="UniProtKB-EC"/>
</dbReference>
<dbReference type="OrthoDB" id="3518032at2"/>
<reference evidence="18 19" key="1">
    <citation type="submission" date="2018-03" db="EMBL/GenBank/DDBJ databases">
        <title>Genomic Encyclopedia of Archaeal and Bacterial Type Strains, Phase II (KMG-II): from individual species to whole genera.</title>
        <authorList>
            <person name="Goeker M."/>
        </authorList>
    </citation>
    <scope>NUCLEOTIDE SEQUENCE [LARGE SCALE GENOMIC DNA]</scope>
    <source>
        <strain evidence="18 19">DSM 44720</strain>
    </source>
</reference>
<evidence type="ECO:0000256" key="10">
    <source>
        <dbReference type="ARBA" id="ARBA00022842"/>
    </source>
</evidence>
<gene>
    <name evidence="15" type="primary">trpE</name>
    <name evidence="18" type="ORF">CLV43_104249</name>
</gene>
<keyword evidence="8 15" id="KW-0479">Metal-binding</keyword>
<evidence type="ECO:0000313" key="19">
    <source>
        <dbReference type="Proteomes" id="UP000239494"/>
    </source>
</evidence>
<dbReference type="InterPro" id="IPR019999">
    <property type="entry name" value="Anth_synth_I-like"/>
</dbReference>
<evidence type="ECO:0000256" key="6">
    <source>
        <dbReference type="ARBA" id="ARBA00020653"/>
    </source>
</evidence>
<dbReference type="PANTHER" id="PTHR11236">
    <property type="entry name" value="AMINOBENZOATE/ANTHRANILATE SYNTHASE"/>
    <property type="match status" value="1"/>
</dbReference>
<evidence type="ECO:0000256" key="7">
    <source>
        <dbReference type="ARBA" id="ARBA00022605"/>
    </source>
</evidence>
<dbReference type="PANTHER" id="PTHR11236:SF46">
    <property type="entry name" value="ANTHRANILATE SYNTHASE COMPONENT 1"/>
    <property type="match status" value="1"/>
</dbReference>
<sequence length="515" mass="55601">MVSVIGVGAGSGLGEISPTRDEFRELAAERRVIPVIRRLLADAETPVGLYRKLAADRPNTFLLESAENGRSWSRWSFVGVRSSAALTATGGEAYWTGVRPVGLPEGGDPLQALRETIEVLRTDPLPGMPPLTGGMVGYIGYDAVRRLEKLPTLAEDDLKVPELVMLLATDLAALDHHEGTVTLIANAINWDDSAQNIDAAYDDAVARLEQMTLDLQNPTPPTVAVFTRQRPEFLRRRSPQEHHAVIEKAKAAIRAGEAFQVVLSQRFEMRTDADPLDIYRVLRTTNPSPYMYLLRLEGFDIVGCSPESLVTVRDGKATTHPIAGTRWRGVDEEEDALLQKDLLADHKERAEHLMLVDLGRNDLGRVCKPGSVTVVDFFKVEKYSHVMHIVSTVSGELAEGRTAYDAVAACFPAGTLSGAPKPRAMELIEELEPTRRGLYGGVVGYLDFAGDADTAIAIRTALVRDGVAYVQAGGGIVADSDPVSEDNECLNKAGAVLAAIATAQTMAPAASPTSV</sequence>
<evidence type="ECO:0000259" key="17">
    <source>
        <dbReference type="Pfam" id="PF04715"/>
    </source>
</evidence>
<evidence type="ECO:0000313" key="18">
    <source>
        <dbReference type="EMBL" id="PRY42416.1"/>
    </source>
</evidence>
<keyword evidence="9 15" id="KW-0822">Tryptophan biosynthesis</keyword>
<proteinExistence type="inferred from homology"/>
<dbReference type="GO" id="GO:0000162">
    <property type="term" value="P:L-tryptophan biosynthetic process"/>
    <property type="evidence" value="ECO:0007669"/>
    <property type="project" value="UniProtKB-UniPathway"/>
</dbReference>
<comment type="catalytic activity">
    <reaction evidence="14 15">
        <text>chorismate + L-glutamine = anthranilate + pyruvate + L-glutamate + H(+)</text>
        <dbReference type="Rhea" id="RHEA:21732"/>
        <dbReference type="ChEBI" id="CHEBI:15361"/>
        <dbReference type="ChEBI" id="CHEBI:15378"/>
        <dbReference type="ChEBI" id="CHEBI:16567"/>
        <dbReference type="ChEBI" id="CHEBI:29748"/>
        <dbReference type="ChEBI" id="CHEBI:29985"/>
        <dbReference type="ChEBI" id="CHEBI:58359"/>
        <dbReference type="EC" id="4.1.3.27"/>
    </reaction>
</comment>
<dbReference type="UniPathway" id="UPA00035">
    <property type="reaction ID" value="UER00040"/>
</dbReference>
<feature type="domain" description="Anthranilate synthase component I N-terminal" evidence="17">
    <location>
        <begin position="42"/>
        <end position="183"/>
    </location>
</feature>
<evidence type="ECO:0000259" key="16">
    <source>
        <dbReference type="Pfam" id="PF00425"/>
    </source>
</evidence>
<accession>A0A2T0T9S6</accession>
<dbReference type="SUPFAM" id="SSF56322">
    <property type="entry name" value="ADC synthase"/>
    <property type="match status" value="1"/>
</dbReference>
<evidence type="ECO:0000256" key="15">
    <source>
        <dbReference type="RuleBase" id="RU364045"/>
    </source>
</evidence>
<protein>
    <recommendedName>
        <fullName evidence="6 15">Anthranilate synthase component 1</fullName>
        <ecNumber evidence="5 15">4.1.3.27</ecNumber>
    </recommendedName>
</protein>
<evidence type="ECO:0000256" key="14">
    <source>
        <dbReference type="ARBA" id="ARBA00047683"/>
    </source>
</evidence>
<evidence type="ECO:0000256" key="5">
    <source>
        <dbReference type="ARBA" id="ARBA00012266"/>
    </source>
</evidence>
<evidence type="ECO:0000256" key="8">
    <source>
        <dbReference type="ARBA" id="ARBA00022723"/>
    </source>
</evidence>
<dbReference type="InterPro" id="IPR006805">
    <property type="entry name" value="Anth_synth_I_N"/>
</dbReference>
<keyword evidence="10 15" id="KW-0460">Magnesium</keyword>
<dbReference type="NCBIfam" id="NF010086">
    <property type="entry name" value="PRK13571.1"/>
    <property type="match status" value="1"/>
</dbReference>
<dbReference type="NCBIfam" id="TIGR00564">
    <property type="entry name" value="trpE_most"/>
    <property type="match status" value="1"/>
</dbReference>
<keyword evidence="7 15" id="KW-0028">Amino-acid biosynthesis</keyword>
<dbReference type="EMBL" id="PVTF01000004">
    <property type="protein sequence ID" value="PRY42416.1"/>
    <property type="molecule type" value="Genomic_DNA"/>
</dbReference>
<dbReference type="PRINTS" id="PR00095">
    <property type="entry name" value="ANTSNTHASEI"/>
</dbReference>
<keyword evidence="19" id="KW-1185">Reference proteome</keyword>
<feature type="domain" description="Chorismate-utilising enzyme C-terminal" evidence="16">
    <location>
        <begin position="240"/>
        <end position="492"/>
    </location>
</feature>